<proteinExistence type="predicted"/>
<accession>A0ABU1P728</accession>
<evidence type="ECO:0000313" key="1">
    <source>
        <dbReference type="EMBL" id="MDR6554972.1"/>
    </source>
</evidence>
<name>A0ABU1P728_9BACL</name>
<keyword evidence="2" id="KW-1185">Reference proteome</keyword>
<dbReference type="EMBL" id="JAVDSB010000021">
    <property type="protein sequence ID" value="MDR6554972.1"/>
    <property type="molecule type" value="Genomic_DNA"/>
</dbReference>
<evidence type="ECO:0000313" key="2">
    <source>
        <dbReference type="Proteomes" id="UP001267290"/>
    </source>
</evidence>
<dbReference type="Proteomes" id="UP001267290">
    <property type="component" value="Unassembled WGS sequence"/>
</dbReference>
<comment type="caution">
    <text evidence="1">The sequence shown here is derived from an EMBL/GenBank/DDBJ whole genome shotgun (WGS) entry which is preliminary data.</text>
</comment>
<reference evidence="1 2" key="1">
    <citation type="submission" date="2023-07" db="EMBL/GenBank/DDBJ databases">
        <title>Sorghum-associated microbial communities from plants grown in Nebraska, USA.</title>
        <authorList>
            <person name="Schachtman D."/>
        </authorList>
    </citation>
    <scope>NUCLEOTIDE SEQUENCE [LARGE SCALE GENOMIC DNA]</scope>
    <source>
        <strain evidence="1 2">CC258</strain>
    </source>
</reference>
<gene>
    <name evidence="1" type="ORF">J2736_006215</name>
</gene>
<protein>
    <submittedName>
        <fullName evidence="1">Uncharacterized protein</fullName>
    </submittedName>
</protein>
<sequence length="104" mass="12074">MYNRLKQIGKYEHPANPPPTYSKFYSLSYRTFKIADVYLYPLANMKTKNTMGFSTGLSLFTTAGREQLYKNFAQIYVRKFTSYRNLASRIKVLNIWIIGLVGIA</sequence>
<organism evidence="1 2">
    <name type="scientific">Paenibacillus qinlingensis</name>
    <dbReference type="NCBI Taxonomy" id="1837343"/>
    <lineage>
        <taxon>Bacteria</taxon>
        <taxon>Bacillati</taxon>
        <taxon>Bacillota</taxon>
        <taxon>Bacilli</taxon>
        <taxon>Bacillales</taxon>
        <taxon>Paenibacillaceae</taxon>
        <taxon>Paenibacillus</taxon>
    </lineage>
</organism>